<organism evidence="2">
    <name type="scientific">Lygus hesperus</name>
    <name type="common">Western plant bug</name>
    <dbReference type="NCBI Taxonomy" id="30085"/>
    <lineage>
        <taxon>Eukaryota</taxon>
        <taxon>Metazoa</taxon>
        <taxon>Ecdysozoa</taxon>
        <taxon>Arthropoda</taxon>
        <taxon>Hexapoda</taxon>
        <taxon>Insecta</taxon>
        <taxon>Pterygota</taxon>
        <taxon>Neoptera</taxon>
        <taxon>Paraneoptera</taxon>
        <taxon>Hemiptera</taxon>
        <taxon>Heteroptera</taxon>
        <taxon>Panheteroptera</taxon>
        <taxon>Cimicomorpha</taxon>
        <taxon>Miridae</taxon>
        <taxon>Mirini</taxon>
        <taxon>Lygus</taxon>
    </lineage>
</organism>
<evidence type="ECO:0000313" key="2">
    <source>
        <dbReference type="EMBL" id="JAG37759.1"/>
    </source>
</evidence>
<gene>
    <name evidence="2" type="primary">krit1_0</name>
    <name evidence="2" type="ORF">CM83_36715</name>
</gene>
<name>A0A0A9YZV2_LYGHE</name>
<evidence type="ECO:0000256" key="1">
    <source>
        <dbReference type="SAM" id="MobiDB-lite"/>
    </source>
</evidence>
<feature type="compositionally biased region" description="Polar residues" evidence="1">
    <location>
        <begin position="114"/>
        <end position="125"/>
    </location>
</feature>
<dbReference type="EMBL" id="GBHO01005845">
    <property type="protein sequence ID" value="JAG37759.1"/>
    <property type="molecule type" value="Transcribed_RNA"/>
</dbReference>
<reference evidence="2" key="1">
    <citation type="journal article" date="2014" name="PLoS ONE">
        <title>Transcriptome-Based Identification of ABC Transporters in the Western Tarnished Plant Bug Lygus hesperus.</title>
        <authorList>
            <person name="Hull J.J."/>
            <person name="Chaney K."/>
            <person name="Geib S.M."/>
            <person name="Fabrick J.A."/>
            <person name="Brent C.S."/>
            <person name="Walsh D."/>
            <person name="Lavine L.C."/>
        </authorList>
    </citation>
    <scope>NUCLEOTIDE SEQUENCE</scope>
</reference>
<protein>
    <submittedName>
        <fullName evidence="2">Krev interaction trapped protein 1</fullName>
    </submittedName>
</protein>
<feature type="compositionally biased region" description="Basic and acidic residues" evidence="1">
    <location>
        <begin position="67"/>
        <end position="78"/>
    </location>
</feature>
<feature type="compositionally biased region" description="Basic and acidic residues" evidence="1">
    <location>
        <begin position="38"/>
        <end position="56"/>
    </location>
</feature>
<dbReference type="AlphaFoldDB" id="A0A0A9YZV2"/>
<sequence length="125" mass="14287">MTDKPKKMSTPVVPTLHDNPIKTNQFHNPDEDPLLLLRHQDSNPGKHDNLNNEPKKTALLLPEPDEERFVHDGPEKHPIRTKPTNKPNENPELLQLHQDSGLTENNDHDKLTNKPKNMSTHLVPT</sequence>
<reference evidence="2" key="2">
    <citation type="submission" date="2014-07" db="EMBL/GenBank/DDBJ databases">
        <authorList>
            <person name="Hull J."/>
        </authorList>
    </citation>
    <scope>NUCLEOTIDE SEQUENCE</scope>
</reference>
<proteinExistence type="predicted"/>
<feature type="region of interest" description="Disordered" evidence="1">
    <location>
        <begin position="1"/>
        <end position="125"/>
    </location>
</feature>
<accession>A0A0A9YZV2</accession>
<feature type="non-terminal residue" evidence="2">
    <location>
        <position position="125"/>
    </location>
</feature>